<feature type="chain" id="PRO_5045404378" evidence="1">
    <location>
        <begin position="20"/>
        <end position="446"/>
    </location>
</feature>
<dbReference type="RefSeq" id="WP_227707756.1">
    <property type="nucleotide sequence ID" value="NZ_JAJEQX010000014.1"/>
</dbReference>
<dbReference type="PROSITE" id="PS51257">
    <property type="entry name" value="PROKAR_LIPOPROTEIN"/>
    <property type="match status" value="1"/>
</dbReference>
<dbReference type="EMBL" id="JAJEQX010000014">
    <property type="protein sequence ID" value="MCC2254619.1"/>
    <property type="molecule type" value="Genomic_DNA"/>
</dbReference>
<protein>
    <submittedName>
        <fullName evidence="2">Leucine-rich repeat domain-containing protein</fullName>
    </submittedName>
</protein>
<evidence type="ECO:0000313" key="2">
    <source>
        <dbReference type="EMBL" id="MCC2254619.1"/>
    </source>
</evidence>
<dbReference type="InterPro" id="IPR026906">
    <property type="entry name" value="LRR_5"/>
</dbReference>
<dbReference type="PANTHER" id="PTHR45661">
    <property type="entry name" value="SURFACE ANTIGEN"/>
    <property type="match status" value="1"/>
</dbReference>
<dbReference type="Pfam" id="PF13306">
    <property type="entry name" value="LRR_5"/>
    <property type="match status" value="2"/>
</dbReference>
<dbReference type="PANTHER" id="PTHR45661:SF3">
    <property type="entry name" value="IG-LIKE DOMAIN-CONTAINING PROTEIN"/>
    <property type="match status" value="1"/>
</dbReference>
<dbReference type="Proteomes" id="UP001198151">
    <property type="component" value="Unassembled WGS sequence"/>
</dbReference>
<dbReference type="InterPro" id="IPR053139">
    <property type="entry name" value="Surface_bspA-like"/>
</dbReference>
<name>A0ABS8FYE9_9FIRM</name>
<accession>A0ABS8FYE9</accession>
<feature type="signal peptide" evidence="1">
    <location>
        <begin position="1"/>
        <end position="19"/>
    </location>
</feature>
<keyword evidence="3" id="KW-1185">Reference proteome</keyword>
<dbReference type="Gene3D" id="3.80.10.10">
    <property type="entry name" value="Ribonuclease Inhibitor"/>
    <property type="match status" value="3"/>
</dbReference>
<organism evidence="2 3">
    <name type="scientific">Ruminococcus turbiniformis</name>
    <dbReference type="NCBI Taxonomy" id="2881258"/>
    <lineage>
        <taxon>Bacteria</taxon>
        <taxon>Bacillati</taxon>
        <taxon>Bacillota</taxon>
        <taxon>Clostridia</taxon>
        <taxon>Eubacteriales</taxon>
        <taxon>Oscillospiraceae</taxon>
        <taxon>Ruminococcus</taxon>
    </lineage>
</organism>
<reference evidence="2 3" key="1">
    <citation type="submission" date="2021-10" db="EMBL/GenBank/DDBJ databases">
        <title>Anaerobic single-cell dispensing facilitates the cultivation of human gut bacteria.</title>
        <authorList>
            <person name="Afrizal A."/>
        </authorList>
    </citation>
    <scope>NUCLEOTIDE SEQUENCE [LARGE SCALE GENOMIC DNA]</scope>
    <source>
        <strain evidence="2 3">CLA-AA-H200</strain>
    </source>
</reference>
<comment type="caution">
    <text evidence="2">The sequence shown here is derived from an EMBL/GenBank/DDBJ whole genome shotgun (WGS) entry which is preliminary data.</text>
</comment>
<evidence type="ECO:0000256" key="1">
    <source>
        <dbReference type="SAM" id="SignalP"/>
    </source>
</evidence>
<sequence length="446" mass="49777">MAKLFSCFFLILSISCSIVGCGPTKQAEKIEAVSEVTFPHLSSEEFQKKLSVRFHEHEYINGVCTCGRFTAIDEDDQCIILTDTILDELGYTGNNIELPSRLVYQGTEYEVKGIGTCAFMQDKSLISLTLPERATYIGDHAFDGCENLYRVVLPDSITYIGEAAFQCCYSLNDITIPSNVRYIGDFAYNHCPNAQNTMIQLPDSLQSIGNNPDTPSHAFYDCGTDNFTDFFVADTNEFYKSEDGVLYTKDGKTLVAIPVGRKFENGVYEMPNSVTGIGELAFSRNRNITSVIISDNLVIDPEMDQEKKASYVNEGTDLAVGIYGYSSVSEYLTYDTNDRYVSNEGILYSKNMESIIAIPSQYSGVINIPDGVKTWEKDALWTEIDYFKDIAFNKISSIIIPASLESIDPEQIDTVNLLAKYYGTTFSVDADNTSYYVGEDGLLYHF</sequence>
<keyword evidence="1" id="KW-0732">Signal</keyword>
<dbReference type="SUPFAM" id="SSF52058">
    <property type="entry name" value="L domain-like"/>
    <property type="match status" value="1"/>
</dbReference>
<gene>
    <name evidence="2" type="ORF">LKD70_09340</name>
</gene>
<proteinExistence type="predicted"/>
<dbReference type="InterPro" id="IPR032675">
    <property type="entry name" value="LRR_dom_sf"/>
</dbReference>
<evidence type="ECO:0000313" key="3">
    <source>
        <dbReference type="Proteomes" id="UP001198151"/>
    </source>
</evidence>